<keyword evidence="2" id="KW-1133">Transmembrane helix</keyword>
<protein>
    <submittedName>
        <fullName evidence="3">Uncharacterized protein</fullName>
    </submittedName>
</protein>
<proteinExistence type="predicted"/>
<dbReference type="AlphaFoldDB" id="A0A927BMA0"/>
<accession>A0A927BMA0</accession>
<feature type="transmembrane region" description="Helical" evidence="2">
    <location>
        <begin position="43"/>
        <end position="62"/>
    </location>
</feature>
<keyword evidence="2" id="KW-0812">Transmembrane</keyword>
<evidence type="ECO:0000313" key="3">
    <source>
        <dbReference type="EMBL" id="MBD2830308.1"/>
    </source>
</evidence>
<evidence type="ECO:0000256" key="2">
    <source>
        <dbReference type="SAM" id="Phobius"/>
    </source>
</evidence>
<comment type="caution">
    <text evidence="3">The sequence shown here is derived from an EMBL/GenBank/DDBJ whole genome shotgun (WGS) entry which is preliminary data.</text>
</comment>
<sequence>MTSRRAPRATPRLVRSSSLDPPCPHRVPARLDHHRLGRAPLQLLGVPGVLAAGIAFGSLAWLTGNLANALVGSGPWAPASFRPAGPST</sequence>
<organism evidence="3">
    <name type="scientific">Streptomyces globisporus</name>
    <dbReference type="NCBI Taxonomy" id="1908"/>
    <lineage>
        <taxon>Bacteria</taxon>
        <taxon>Bacillati</taxon>
        <taxon>Actinomycetota</taxon>
        <taxon>Actinomycetes</taxon>
        <taxon>Kitasatosporales</taxon>
        <taxon>Streptomycetaceae</taxon>
        <taxon>Streptomyces</taxon>
    </lineage>
</organism>
<dbReference type="EMBL" id="JACWUS010000014">
    <property type="protein sequence ID" value="MBD2830308.1"/>
    <property type="molecule type" value="Genomic_DNA"/>
</dbReference>
<feature type="region of interest" description="Disordered" evidence="1">
    <location>
        <begin position="1"/>
        <end position="24"/>
    </location>
</feature>
<keyword evidence="2" id="KW-0472">Membrane</keyword>
<name>A0A927BMA0_STRGL</name>
<gene>
    <name evidence="3" type="ORF">ID875_26300</name>
</gene>
<evidence type="ECO:0000256" key="1">
    <source>
        <dbReference type="SAM" id="MobiDB-lite"/>
    </source>
</evidence>
<reference evidence="3" key="1">
    <citation type="journal article" date="2020" name="PLoS ONE">
        <title>Isolation and characterization of Streptomyces bacteriophages and Streptomyces strains encoding biosynthetic arsenals: Streptomyces strains and phages for antibiotic discovery.</title>
        <authorList>
            <person name="Montano E.T."/>
            <person name="Nideffer J.F."/>
            <person name="Brumage L."/>
            <person name="Erb M."/>
            <person name="Derman A.I."/>
            <person name="Davis J.P."/>
            <person name="Estrada E."/>
            <person name="Fu S."/>
            <person name="Le D."/>
            <person name="Vuppala A."/>
            <person name="Tran C."/>
            <person name="Luterstein E."/>
            <person name="Lakkaraju S."/>
            <person name="Panchagnula S."/>
            <person name="Ren C."/>
            <person name="Doan J."/>
            <person name="Tran S."/>
            <person name="Soriano J."/>
            <person name="Fujita Y."/>
            <person name="Gutala P."/>
            <person name="Fujii Q."/>
            <person name="Lee M."/>
            <person name="Bui A."/>
            <person name="Villarreal C."/>
            <person name="Shing S.R."/>
            <person name="Kim S."/>
            <person name="Freeman D."/>
            <person name="Racha V."/>
            <person name="Ho A."/>
            <person name="Kumar P."/>
            <person name="Falah K."/>
            <person name="Dawson T."/>
            <person name="Enustun E."/>
            <person name="Prichard A."/>
            <person name="Gomez A."/>
            <person name="Khanna K."/>
            <person name="Trigg S."/>
            <person name="Fernandez L."/>
            <person name="Pogliano K."/>
            <person name="Pogliano J."/>
        </authorList>
    </citation>
    <scope>NUCLEOTIDE SEQUENCE</scope>
    <source>
        <strain evidence="3">QF2</strain>
    </source>
</reference>